<keyword evidence="4 5" id="KW-0472">Membrane</keyword>
<feature type="transmembrane region" description="Helical" evidence="5">
    <location>
        <begin position="38"/>
        <end position="57"/>
    </location>
</feature>
<evidence type="ECO:0000313" key="7">
    <source>
        <dbReference type="EMBL" id="TFD02421.1"/>
    </source>
</evidence>
<keyword evidence="3 5" id="KW-1133">Transmembrane helix</keyword>
<proteinExistence type="predicted"/>
<keyword evidence="8" id="KW-1185">Reference proteome</keyword>
<evidence type="ECO:0000256" key="1">
    <source>
        <dbReference type="ARBA" id="ARBA00004141"/>
    </source>
</evidence>
<evidence type="ECO:0000256" key="4">
    <source>
        <dbReference type="ARBA" id="ARBA00023136"/>
    </source>
</evidence>
<name>A0ABY2JF35_9MICO</name>
<dbReference type="PANTHER" id="PTHR21016:SF25">
    <property type="entry name" value="TM2 DOMAIN-CONTAINING PROTEIN DDB_G0277895-RELATED"/>
    <property type="match status" value="1"/>
</dbReference>
<accession>A0ABY2JF35</accession>
<feature type="transmembrane region" description="Helical" evidence="5">
    <location>
        <begin position="113"/>
        <end position="133"/>
    </location>
</feature>
<keyword evidence="2 5" id="KW-0812">Transmembrane</keyword>
<dbReference type="EMBL" id="SOGO01000025">
    <property type="protein sequence ID" value="TFD02421.1"/>
    <property type="molecule type" value="Genomic_DNA"/>
</dbReference>
<evidence type="ECO:0000259" key="6">
    <source>
        <dbReference type="Pfam" id="PF05154"/>
    </source>
</evidence>
<evidence type="ECO:0000256" key="5">
    <source>
        <dbReference type="SAM" id="Phobius"/>
    </source>
</evidence>
<comment type="caution">
    <text evidence="7">The sequence shown here is derived from an EMBL/GenBank/DDBJ whole genome shotgun (WGS) entry which is preliminary data.</text>
</comment>
<evidence type="ECO:0000256" key="2">
    <source>
        <dbReference type="ARBA" id="ARBA00022692"/>
    </source>
</evidence>
<reference evidence="7 8" key="1">
    <citation type="submission" date="2019-03" db="EMBL/GenBank/DDBJ databases">
        <title>Genomics of glacier-inhabiting Cryobacterium strains.</title>
        <authorList>
            <person name="Liu Q."/>
            <person name="Xin Y.-H."/>
        </authorList>
    </citation>
    <scope>NUCLEOTIDE SEQUENCE [LARGE SCALE GENOMIC DNA]</scope>
    <source>
        <strain evidence="7 8">TMT2-16</strain>
    </source>
</reference>
<organism evidence="7 8">
    <name type="scientific">Cryobacterium sandaracinum</name>
    <dbReference type="NCBI Taxonomy" id="1259247"/>
    <lineage>
        <taxon>Bacteria</taxon>
        <taxon>Bacillati</taxon>
        <taxon>Actinomycetota</taxon>
        <taxon>Actinomycetes</taxon>
        <taxon>Micrococcales</taxon>
        <taxon>Microbacteriaceae</taxon>
        <taxon>Cryobacterium</taxon>
    </lineage>
</organism>
<dbReference type="PANTHER" id="PTHR21016">
    <property type="entry name" value="BETA-AMYLOID BINDING PROTEIN-RELATED"/>
    <property type="match status" value="1"/>
</dbReference>
<dbReference type="InterPro" id="IPR050932">
    <property type="entry name" value="TM2D1-3-like"/>
</dbReference>
<evidence type="ECO:0000256" key="3">
    <source>
        <dbReference type="ARBA" id="ARBA00022989"/>
    </source>
</evidence>
<evidence type="ECO:0000313" key="8">
    <source>
        <dbReference type="Proteomes" id="UP000297851"/>
    </source>
</evidence>
<feature type="domain" description="TM2" evidence="6">
    <location>
        <begin position="5"/>
        <end position="52"/>
    </location>
</feature>
<dbReference type="InterPro" id="IPR007829">
    <property type="entry name" value="TM2"/>
</dbReference>
<dbReference type="RefSeq" id="WP_134373714.1">
    <property type="nucleotide sequence ID" value="NZ_SOGO01000025.1"/>
</dbReference>
<dbReference type="Pfam" id="PF05154">
    <property type="entry name" value="TM2"/>
    <property type="match status" value="1"/>
</dbReference>
<gene>
    <name evidence="7" type="ORF">E3T25_08850</name>
</gene>
<feature type="transmembrane region" description="Helical" evidence="5">
    <location>
        <begin position="78"/>
        <end position="101"/>
    </location>
</feature>
<sequence length="307" mass="33317">MPEGSKSFIVTLLLSFFLGVFGADRFYLGKTGSAVLKLVTVGGFGYWMIIDLLITLFGGQRDVGGFRLAGYDKHRKTAWIVIAAVFGSAVLISIGAVTLAAAVDSGGPTSFGWVLLAILAAVGIVAGSIWMLHRRRAHGAAAKEPRAVDSLPPLVRERIAKLQTLRQLYLMHAAAGDRVAPSLIGQIDSVIVNVTELFRRLSLPTDKVQRALAQAEYVDKLGKLAEALDRDYLLDVLANPRLWDNPEQHIRGVAVMFDAVDAQLLDNIRQVNGRRGLKFQVAIDGLMDPRKAMDDRQRDLGSASGAE</sequence>
<comment type="subcellular location">
    <subcellularLocation>
        <location evidence="1">Membrane</location>
        <topology evidence="1">Multi-pass membrane protein</topology>
    </subcellularLocation>
</comment>
<protein>
    <submittedName>
        <fullName evidence="7">TM2 domain-containing protein</fullName>
    </submittedName>
</protein>
<dbReference type="Proteomes" id="UP000297851">
    <property type="component" value="Unassembled WGS sequence"/>
</dbReference>